<dbReference type="Pfam" id="PF13692">
    <property type="entry name" value="Glyco_trans_1_4"/>
    <property type="match status" value="1"/>
</dbReference>
<accession>A0ABP4TJN8</accession>
<evidence type="ECO:0000313" key="2">
    <source>
        <dbReference type="Proteomes" id="UP001501690"/>
    </source>
</evidence>
<dbReference type="RefSeq" id="WP_344068164.1">
    <property type="nucleotide sequence ID" value="NZ_BAAAPL010000001.1"/>
</dbReference>
<dbReference type="PANTHER" id="PTHR12526">
    <property type="entry name" value="GLYCOSYLTRANSFERASE"/>
    <property type="match status" value="1"/>
</dbReference>
<evidence type="ECO:0000313" key="1">
    <source>
        <dbReference type="EMBL" id="GAA1689287.1"/>
    </source>
</evidence>
<evidence type="ECO:0008006" key="3">
    <source>
        <dbReference type="Google" id="ProtNLM"/>
    </source>
</evidence>
<reference evidence="2" key="1">
    <citation type="journal article" date="2019" name="Int. J. Syst. Evol. Microbiol.">
        <title>The Global Catalogue of Microorganisms (GCM) 10K type strain sequencing project: providing services to taxonomists for standard genome sequencing and annotation.</title>
        <authorList>
            <consortium name="The Broad Institute Genomics Platform"/>
            <consortium name="The Broad Institute Genome Sequencing Center for Infectious Disease"/>
            <person name="Wu L."/>
            <person name="Ma J."/>
        </authorList>
    </citation>
    <scope>NUCLEOTIDE SEQUENCE [LARGE SCALE GENOMIC DNA]</scope>
    <source>
        <strain evidence="2">JCM 15577</strain>
    </source>
</reference>
<keyword evidence="2" id="KW-1185">Reference proteome</keyword>
<organism evidence="1 2">
    <name type="scientific">Microbacterium sediminicola</name>
    <dbReference type="NCBI Taxonomy" id="415210"/>
    <lineage>
        <taxon>Bacteria</taxon>
        <taxon>Bacillati</taxon>
        <taxon>Actinomycetota</taxon>
        <taxon>Actinomycetes</taxon>
        <taxon>Micrococcales</taxon>
        <taxon>Microbacteriaceae</taxon>
        <taxon>Microbacterium</taxon>
    </lineage>
</organism>
<dbReference type="Gene3D" id="3.40.50.2000">
    <property type="entry name" value="Glycogen Phosphorylase B"/>
    <property type="match status" value="1"/>
</dbReference>
<proteinExistence type="predicted"/>
<dbReference type="PANTHER" id="PTHR12526:SF635">
    <property type="entry name" value="GLYCOSYL TRANSFERASE GROUP 1"/>
    <property type="match status" value="1"/>
</dbReference>
<gene>
    <name evidence="1" type="ORF">GCM10009808_02720</name>
</gene>
<dbReference type="Proteomes" id="UP001501690">
    <property type="component" value="Unassembled WGS sequence"/>
</dbReference>
<name>A0ABP4TJN8_9MICO</name>
<sequence>MAGPAIRVWNMADQLIERCDVRIVSWRRIERTSARWELAYVHESDDRAMSLHERWADVIIVQGMALRVFPSIACTDKIVVVDLYDPFQLEQLEQNKFEERALWTDEIRKAVSVLNEQLVRGDFFICASERQRDLWLGSLSSVGRLNPATYTDDPTFSSLIGIVPFGLPPERPTQTRHAIKGTVNGIGPDDTVLLWGGGIYNWFDPVTLVEAMGVLQDTRPDIKLFFLSARHFDPQVPEMEVLADTVGAAERLGLLDKTVFFNDSWVDYDDRVNYLLDADLGVSTHPVHAETRFSFRTRILDYLWAGLPVVTSDGDSFADIVGASGAGAVVAPNDAGALAEAIRDLLETPGRLDDARDAVARTREQFEWPTTLRPLVDFCAAPHHAADYADRRDKRSSERFDRILGMPSGRRRDLALLLYYLRRGGPALARRKLTERRGRLSADD</sequence>
<dbReference type="EMBL" id="BAAAPL010000001">
    <property type="protein sequence ID" value="GAA1689287.1"/>
    <property type="molecule type" value="Genomic_DNA"/>
</dbReference>
<comment type="caution">
    <text evidence="1">The sequence shown here is derived from an EMBL/GenBank/DDBJ whole genome shotgun (WGS) entry which is preliminary data.</text>
</comment>
<dbReference type="CDD" id="cd03801">
    <property type="entry name" value="GT4_PimA-like"/>
    <property type="match status" value="1"/>
</dbReference>
<dbReference type="SUPFAM" id="SSF53756">
    <property type="entry name" value="UDP-Glycosyltransferase/glycogen phosphorylase"/>
    <property type="match status" value="1"/>
</dbReference>
<protein>
    <recommendedName>
        <fullName evidence="3">Glycosyltransferase</fullName>
    </recommendedName>
</protein>